<reference evidence="1" key="2">
    <citation type="submission" date="2020-11" db="EMBL/GenBank/DDBJ databases">
        <authorList>
            <person name="McCartney M.A."/>
            <person name="Auch B."/>
            <person name="Kono T."/>
            <person name="Mallez S."/>
            <person name="Becker A."/>
            <person name="Gohl D.M."/>
            <person name="Silverstein K.A.T."/>
            <person name="Koren S."/>
            <person name="Bechman K.B."/>
            <person name="Herman A."/>
            <person name="Abrahante J.E."/>
            <person name="Garbe J."/>
        </authorList>
    </citation>
    <scope>NUCLEOTIDE SEQUENCE</scope>
    <source>
        <strain evidence="1">Duluth1</strain>
        <tissue evidence="1">Whole animal</tissue>
    </source>
</reference>
<name>A0A9D4L4R3_DREPO</name>
<dbReference type="AlphaFoldDB" id="A0A9D4L4R3"/>
<reference evidence="1" key="1">
    <citation type="journal article" date="2019" name="bioRxiv">
        <title>The Genome of the Zebra Mussel, Dreissena polymorpha: A Resource for Invasive Species Research.</title>
        <authorList>
            <person name="McCartney M.A."/>
            <person name="Auch B."/>
            <person name="Kono T."/>
            <person name="Mallez S."/>
            <person name="Zhang Y."/>
            <person name="Obille A."/>
            <person name="Becker A."/>
            <person name="Abrahante J.E."/>
            <person name="Garbe J."/>
            <person name="Badalamenti J.P."/>
            <person name="Herman A."/>
            <person name="Mangelson H."/>
            <person name="Liachko I."/>
            <person name="Sullivan S."/>
            <person name="Sone E.D."/>
            <person name="Koren S."/>
            <person name="Silverstein K.A.T."/>
            <person name="Beckman K.B."/>
            <person name="Gohl D.M."/>
        </authorList>
    </citation>
    <scope>NUCLEOTIDE SEQUENCE</scope>
    <source>
        <strain evidence="1">Duluth1</strain>
        <tissue evidence="1">Whole animal</tissue>
    </source>
</reference>
<organism evidence="1 2">
    <name type="scientific">Dreissena polymorpha</name>
    <name type="common">Zebra mussel</name>
    <name type="synonym">Mytilus polymorpha</name>
    <dbReference type="NCBI Taxonomy" id="45954"/>
    <lineage>
        <taxon>Eukaryota</taxon>
        <taxon>Metazoa</taxon>
        <taxon>Spiralia</taxon>
        <taxon>Lophotrochozoa</taxon>
        <taxon>Mollusca</taxon>
        <taxon>Bivalvia</taxon>
        <taxon>Autobranchia</taxon>
        <taxon>Heteroconchia</taxon>
        <taxon>Euheterodonta</taxon>
        <taxon>Imparidentia</taxon>
        <taxon>Neoheterodontei</taxon>
        <taxon>Myida</taxon>
        <taxon>Dreissenoidea</taxon>
        <taxon>Dreissenidae</taxon>
        <taxon>Dreissena</taxon>
    </lineage>
</organism>
<comment type="caution">
    <text evidence="1">The sequence shown here is derived from an EMBL/GenBank/DDBJ whole genome shotgun (WGS) entry which is preliminary data.</text>
</comment>
<accession>A0A9D4L4R3</accession>
<dbReference type="Proteomes" id="UP000828390">
    <property type="component" value="Unassembled WGS sequence"/>
</dbReference>
<evidence type="ECO:0000313" key="1">
    <source>
        <dbReference type="EMBL" id="KAH3851945.1"/>
    </source>
</evidence>
<keyword evidence="2" id="KW-1185">Reference proteome</keyword>
<gene>
    <name evidence="1" type="ORF">DPMN_094432</name>
</gene>
<dbReference type="EMBL" id="JAIWYP010000003">
    <property type="protein sequence ID" value="KAH3851945.1"/>
    <property type="molecule type" value="Genomic_DNA"/>
</dbReference>
<protein>
    <submittedName>
        <fullName evidence="1">Uncharacterized protein</fullName>
    </submittedName>
</protein>
<proteinExistence type="predicted"/>
<sequence>MWEWSSAGDMLMKRRNEKQLFTGQSANMHRENYQMALQQSGHSNRFTRVN</sequence>
<evidence type="ECO:0000313" key="2">
    <source>
        <dbReference type="Proteomes" id="UP000828390"/>
    </source>
</evidence>